<dbReference type="EMBL" id="JASZZX010000005">
    <property type="protein sequence ID" value="MDM3926255.1"/>
    <property type="molecule type" value="Genomic_DNA"/>
</dbReference>
<dbReference type="RefSeq" id="WP_089151697.1">
    <property type="nucleotide sequence ID" value="NZ_CP015267.1"/>
</dbReference>
<organism evidence="2 3">
    <name type="scientific">Mycobacterium intracellulare subsp. chimaera</name>
    <dbReference type="NCBI Taxonomy" id="222805"/>
    <lineage>
        <taxon>Bacteria</taxon>
        <taxon>Bacillati</taxon>
        <taxon>Actinomycetota</taxon>
        <taxon>Actinomycetes</taxon>
        <taxon>Mycobacteriales</taxon>
        <taxon>Mycobacteriaceae</taxon>
        <taxon>Mycobacterium</taxon>
        <taxon>Mycobacterium avium complex (MAC)</taxon>
    </lineage>
</organism>
<evidence type="ECO:0000313" key="3">
    <source>
        <dbReference type="Proteomes" id="UP001529272"/>
    </source>
</evidence>
<protein>
    <recommendedName>
        <fullName evidence="4">Transmembrane protein</fullName>
    </recommendedName>
</protein>
<keyword evidence="1" id="KW-0812">Transmembrane</keyword>
<sequence>MATVTASGIDSADRFAVQASWPAKGGDRTGTIGLTTYTKVGQHVGIWLDKDGNPVDPPTPAWRALTGALATAMAMVLATGFATALLVKGIRARLDRARDAQWEDEIRCFQEDGGRTNQC</sequence>
<accession>A0ABT7NZ21</accession>
<dbReference type="PANTHER" id="PTHR42305">
    <property type="entry name" value="MEMBRANE PROTEIN RV1733C-RELATED"/>
    <property type="match status" value="1"/>
</dbReference>
<keyword evidence="1" id="KW-1133">Transmembrane helix</keyword>
<feature type="transmembrane region" description="Helical" evidence="1">
    <location>
        <begin position="64"/>
        <end position="87"/>
    </location>
</feature>
<evidence type="ECO:0000256" key="1">
    <source>
        <dbReference type="SAM" id="Phobius"/>
    </source>
</evidence>
<evidence type="ECO:0008006" key="4">
    <source>
        <dbReference type="Google" id="ProtNLM"/>
    </source>
</evidence>
<gene>
    <name evidence="2" type="ORF">QRB35_09470</name>
</gene>
<proteinExistence type="predicted"/>
<name>A0ABT7NZ21_MYCIT</name>
<keyword evidence="3" id="KW-1185">Reference proteome</keyword>
<dbReference type="InterPro" id="IPR039708">
    <property type="entry name" value="MT1774/Rv1733c-like"/>
</dbReference>
<comment type="caution">
    <text evidence="2">The sequence shown here is derived from an EMBL/GenBank/DDBJ whole genome shotgun (WGS) entry which is preliminary data.</text>
</comment>
<dbReference type="PANTHER" id="PTHR42305:SF1">
    <property type="entry name" value="MEMBRANE PROTEIN RV1733C-RELATED"/>
    <property type="match status" value="1"/>
</dbReference>
<reference evidence="3" key="2">
    <citation type="submission" date="2023-06" db="EMBL/GenBank/DDBJ databases">
        <title>Itaconate inhibition of nontuberculous mycobacteria.</title>
        <authorList>
            <person name="Spilker T."/>
        </authorList>
    </citation>
    <scope>NUCLEOTIDE SEQUENCE [LARGE SCALE GENOMIC DNA]</scope>
    <source>
        <strain evidence="3">FLAC1071</strain>
    </source>
</reference>
<keyword evidence="1" id="KW-0472">Membrane</keyword>
<dbReference type="Proteomes" id="UP001529272">
    <property type="component" value="Unassembled WGS sequence"/>
</dbReference>
<evidence type="ECO:0000313" key="2">
    <source>
        <dbReference type="EMBL" id="MDM3926255.1"/>
    </source>
</evidence>
<reference evidence="2 3" key="1">
    <citation type="submission" date="2023-06" db="EMBL/GenBank/DDBJ databases">
        <title>Itaconate inhibition of nontuberculous mycobacteria.</title>
        <authorList>
            <person name="Breen P."/>
            <person name="Zimbric M."/>
            <person name="Caverly L."/>
        </authorList>
    </citation>
    <scope>NUCLEOTIDE SEQUENCE [LARGE SCALE GENOMIC DNA]</scope>
    <source>
        <strain evidence="2 3">FLAC1071</strain>
    </source>
</reference>